<sequence length="773" mass="89266">MDDLFKTSELNIRFPCLKKLSVYFNDKLTATFLAPLLETLHHAHNLTHLEGSAELNQDFLDMIATKLPHLQVLIIRRTYTDLEGMFQLLKVCFNHPQLIDLRCHDFFFSGNTDQIYAKLLESLQDADKAKADAGEPTGLQLKSLILPHITGDGYPQSFMVPFLRSHVPNLERLGVPKMSPNDWRKLAEAIAEGCPKLQHITNDWFREDESHESLIIEVIRGCTKSGLRSYHGNEVIDCLVENHAITLEEIDITNGRYVRSDYLRSALTECRKLKRFCVKWHVGLSEIDFQDGLREWVCRDLQVLQLYLRRDADVPAGRVREEVVAQAGKDIFRQIGRLTKLEELYIVSVMSDGGTRELSLEHGWLVELAGLKELRHFEMRTDIWFSLGQAEVEFMDTNWPELRKIAIGYDPWRAEKLSVDSKIELAATFLAPLLETLHHAHNLTHFEVSAELNQDFLDMIATKLPHLQCLTLRRTMTDLQGMFQLLKVCFNHPQLIDLRCHDFFFSSKDQICDSQYAKLLESLQDADKAKADADEPTGRQLKSLILPYIVGDGYPQSFMVPFLRSHVPNLERLEVPKMSPNDWRKLTEAIAEGCPKLQHITNDWFREDESHESLIIEVIRGCTKSGLRSYHGKLKRFCVEWHTGLPAIDFRDGLREWVCRDLQVLQLYLRRDVDVPAGRVKKEVVAQAGKEIFRQIGRLTKLEELCLGRMIDARTKELSLEHGWLVELPGLKELRHFEMRTDLCFSVGQAEVEFMDTNWPELERITLAIIVYR</sequence>
<dbReference type="AlphaFoldDB" id="A0A9P6M9Y8"/>
<evidence type="ECO:0000313" key="1">
    <source>
        <dbReference type="EMBL" id="KAF9983528.1"/>
    </source>
</evidence>
<dbReference type="InterPro" id="IPR032675">
    <property type="entry name" value="LRR_dom_sf"/>
</dbReference>
<accession>A0A9P6M9Y8</accession>
<protein>
    <submittedName>
        <fullName evidence="1">Uncharacterized protein</fullName>
    </submittedName>
</protein>
<keyword evidence="2" id="KW-1185">Reference proteome</keyword>
<comment type="caution">
    <text evidence="1">The sequence shown here is derived from an EMBL/GenBank/DDBJ whole genome shotgun (WGS) entry which is preliminary data.</text>
</comment>
<dbReference type="PANTHER" id="PTHR38926:SF5">
    <property type="entry name" value="F-BOX AND LEUCINE-RICH REPEAT PROTEIN 6"/>
    <property type="match status" value="1"/>
</dbReference>
<proteinExistence type="predicted"/>
<evidence type="ECO:0000313" key="2">
    <source>
        <dbReference type="Proteomes" id="UP000749646"/>
    </source>
</evidence>
<dbReference type="Gene3D" id="3.80.10.10">
    <property type="entry name" value="Ribonuclease Inhibitor"/>
    <property type="match status" value="2"/>
</dbReference>
<name>A0A9P6M9Y8_9FUNG</name>
<dbReference type="OrthoDB" id="2405020at2759"/>
<gene>
    <name evidence="1" type="ORF">BGZ65_001692</name>
</gene>
<dbReference type="EMBL" id="JAAAHW010003469">
    <property type="protein sequence ID" value="KAF9983528.1"/>
    <property type="molecule type" value="Genomic_DNA"/>
</dbReference>
<dbReference type="SUPFAM" id="SSF52047">
    <property type="entry name" value="RNI-like"/>
    <property type="match status" value="1"/>
</dbReference>
<organism evidence="1 2">
    <name type="scientific">Modicella reniformis</name>
    <dbReference type="NCBI Taxonomy" id="1440133"/>
    <lineage>
        <taxon>Eukaryota</taxon>
        <taxon>Fungi</taxon>
        <taxon>Fungi incertae sedis</taxon>
        <taxon>Mucoromycota</taxon>
        <taxon>Mortierellomycotina</taxon>
        <taxon>Mortierellomycetes</taxon>
        <taxon>Mortierellales</taxon>
        <taxon>Mortierellaceae</taxon>
        <taxon>Modicella</taxon>
    </lineage>
</organism>
<reference evidence="1" key="1">
    <citation type="journal article" date="2020" name="Fungal Divers.">
        <title>Resolving the Mortierellaceae phylogeny through synthesis of multi-gene phylogenetics and phylogenomics.</title>
        <authorList>
            <person name="Vandepol N."/>
            <person name="Liber J."/>
            <person name="Desiro A."/>
            <person name="Na H."/>
            <person name="Kennedy M."/>
            <person name="Barry K."/>
            <person name="Grigoriev I.V."/>
            <person name="Miller A.N."/>
            <person name="O'Donnell K."/>
            <person name="Stajich J.E."/>
            <person name="Bonito G."/>
        </authorList>
    </citation>
    <scope>NUCLEOTIDE SEQUENCE</scope>
    <source>
        <strain evidence="1">MES-2147</strain>
    </source>
</reference>
<dbReference type="Proteomes" id="UP000749646">
    <property type="component" value="Unassembled WGS sequence"/>
</dbReference>
<dbReference type="PANTHER" id="PTHR38926">
    <property type="entry name" value="F-BOX DOMAIN CONTAINING PROTEIN, EXPRESSED"/>
    <property type="match status" value="1"/>
</dbReference>